<protein>
    <submittedName>
        <fullName evidence="4 5">Myosin-9</fullName>
    </submittedName>
</protein>
<organism evidence="3 4">
    <name type="scientific">Lates calcarifer</name>
    <name type="common">Barramundi</name>
    <name type="synonym">Holocentrus calcarifer</name>
    <dbReference type="NCBI Taxonomy" id="8187"/>
    <lineage>
        <taxon>Eukaryota</taxon>
        <taxon>Metazoa</taxon>
        <taxon>Chordata</taxon>
        <taxon>Craniata</taxon>
        <taxon>Vertebrata</taxon>
        <taxon>Euteleostomi</taxon>
        <taxon>Actinopterygii</taxon>
        <taxon>Neopterygii</taxon>
        <taxon>Teleostei</taxon>
        <taxon>Neoteleostei</taxon>
        <taxon>Acanthomorphata</taxon>
        <taxon>Carangaria</taxon>
        <taxon>Carangaria incertae sedis</taxon>
        <taxon>Centropomidae</taxon>
        <taxon>Lates</taxon>
    </lineage>
</organism>
<feature type="region of interest" description="Disordered" evidence="2">
    <location>
        <begin position="1"/>
        <end position="67"/>
    </location>
</feature>
<evidence type="ECO:0000313" key="5">
    <source>
        <dbReference type="RefSeq" id="XP_018559788.1"/>
    </source>
</evidence>
<sequence>MGNLYSSNGTAQNEATQNLVEMDEFEGDKTPGVESEVPGHQQKSKTGKTLSGKKKKKMQQLQQQLKKKEHVKDSCAQMVTELTDLKTEMDKLKIQLTKQLEEVEKVIESLGEEKIKLFDICCKLRKIKQANETNINQTDSCSHNAEHAASKMEKIQEELDSEIKDIESQVMDVQEKKTMGTIIRKKLRKLKKYRRT</sequence>
<reference evidence="4 5" key="1">
    <citation type="submission" date="2025-04" db="UniProtKB">
        <authorList>
            <consortium name="RefSeq"/>
        </authorList>
    </citation>
    <scope>IDENTIFICATION</scope>
    <source>
        <tissue evidence="4 5">Brain</tissue>
    </source>
</reference>
<dbReference type="RefSeq" id="XP_018559788.1">
    <property type="nucleotide sequence ID" value="XM_018704272.2"/>
</dbReference>
<evidence type="ECO:0000256" key="1">
    <source>
        <dbReference type="SAM" id="Coils"/>
    </source>
</evidence>
<evidence type="ECO:0000256" key="2">
    <source>
        <dbReference type="SAM" id="MobiDB-lite"/>
    </source>
</evidence>
<feature type="compositionally biased region" description="Basic residues" evidence="2">
    <location>
        <begin position="42"/>
        <end position="58"/>
    </location>
</feature>
<name>A0AAJ7VLC6_LATCA</name>
<dbReference type="KEGG" id="lcf:108902424"/>
<feature type="compositionally biased region" description="Polar residues" evidence="2">
    <location>
        <begin position="1"/>
        <end position="19"/>
    </location>
</feature>
<dbReference type="GeneID" id="108902424"/>
<gene>
    <name evidence="4 5" type="primary">LOC108902424</name>
</gene>
<evidence type="ECO:0000313" key="3">
    <source>
        <dbReference type="Proteomes" id="UP000694890"/>
    </source>
</evidence>
<dbReference type="Proteomes" id="UP000694890">
    <property type="component" value="Unplaced"/>
</dbReference>
<proteinExistence type="predicted"/>
<dbReference type="AlphaFoldDB" id="A0AAJ7VLC6"/>
<feature type="coiled-coil region" evidence="1">
    <location>
        <begin position="145"/>
        <end position="176"/>
    </location>
</feature>
<dbReference type="RefSeq" id="XP_018559787.1">
    <property type="nucleotide sequence ID" value="XM_018704271.2"/>
</dbReference>
<evidence type="ECO:0000313" key="4">
    <source>
        <dbReference type="RefSeq" id="XP_018559787.1"/>
    </source>
</evidence>
<keyword evidence="1" id="KW-0175">Coiled coil</keyword>
<accession>A0AAJ7VLC6</accession>